<evidence type="ECO:0000256" key="5">
    <source>
        <dbReference type="ARBA" id="ARBA00022519"/>
    </source>
</evidence>
<dbReference type="EMBL" id="VUOD01000005">
    <property type="protein sequence ID" value="KAA2284750.1"/>
    <property type="molecule type" value="Genomic_DNA"/>
</dbReference>
<dbReference type="InterPro" id="IPR010817">
    <property type="entry name" value="HemY_N"/>
</dbReference>
<comment type="function">
    <text evidence="1">Involved in a late step of protoheme IX synthesis.</text>
</comment>
<evidence type="ECO:0000313" key="13">
    <source>
        <dbReference type="Proteomes" id="UP000322165"/>
    </source>
</evidence>
<dbReference type="Proteomes" id="UP000322165">
    <property type="component" value="Unassembled WGS sequence"/>
</dbReference>
<keyword evidence="4" id="KW-1003">Cell membrane</keyword>
<protein>
    <submittedName>
        <fullName evidence="12">Tetratricopeptide repeat protein</fullName>
    </submittedName>
</protein>
<proteinExistence type="predicted"/>
<comment type="subcellular location">
    <subcellularLocation>
        <location evidence="2">Cell inner membrane</location>
        <topology evidence="2">Multi-pass membrane protein</topology>
    </subcellularLocation>
</comment>
<reference evidence="12 13" key="2">
    <citation type="submission" date="2019-09" db="EMBL/GenBank/DDBJ databases">
        <authorList>
            <person name="Mazur A."/>
        </authorList>
    </citation>
    <scope>NUCLEOTIDE SEQUENCE [LARGE SCALE GENOMIC DNA]</scope>
    <source>
        <strain evidence="12 13">3729k</strain>
    </source>
</reference>
<keyword evidence="13" id="KW-1185">Reference proteome</keyword>
<evidence type="ECO:0000256" key="2">
    <source>
        <dbReference type="ARBA" id="ARBA00004429"/>
    </source>
</evidence>
<dbReference type="Gene3D" id="1.25.40.10">
    <property type="entry name" value="Tetratricopeptide repeat domain"/>
    <property type="match status" value="2"/>
</dbReference>
<keyword evidence="7 10" id="KW-1133">Transmembrane helix</keyword>
<keyword evidence="8 10" id="KW-0472">Membrane</keyword>
<reference evidence="12 13" key="1">
    <citation type="submission" date="2019-09" db="EMBL/GenBank/DDBJ databases">
        <title>Arenimonas chukotkensis sp. nov., a bacterium isolated from Chukotka hot spring, Arctic region, Russia.</title>
        <authorList>
            <person name="Zayulina K.S."/>
            <person name="Prokofeva M.I."/>
            <person name="Elcheninov A.G."/>
            <person name="Novikov A."/>
            <person name="Kochetkova T.V."/>
            <person name="Kublanov I.V."/>
        </authorList>
    </citation>
    <scope>NUCLEOTIDE SEQUENCE [LARGE SCALE GENOMIC DNA]</scope>
    <source>
        <strain evidence="12 13">3729k</strain>
    </source>
</reference>
<evidence type="ECO:0000256" key="9">
    <source>
        <dbReference type="ARBA" id="ARBA00023244"/>
    </source>
</evidence>
<gene>
    <name evidence="12" type="ORF">F0415_08625</name>
</gene>
<evidence type="ECO:0000256" key="8">
    <source>
        <dbReference type="ARBA" id="ARBA00023136"/>
    </source>
</evidence>
<evidence type="ECO:0000256" key="1">
    <source>
        <dbReference type="ARBA" id="ARBA00002962"/>
    </source>
</evidence>
<evidence type="ECO:0000313" key="12">
    <source>
        <dbReference type="EMBL" id="KAA2284750.1"/>
    </source>
</evidence>
<dbReference type="SUPFAM" id="SSF48452">
    <property type="entry name" value="TPR-like"/>
    <property type="match status" value="1"/>
</dbReference>
<keyword evidence="6 10" id="KW-0812">Transmembrane</keyword>
<dbReference type="SUPFAM" id="SSF81901">
    <property type="entry name" value="HCP-like"/>
    <property type="match status" value="1"/>
</dbReference>
<feature type="domain" description="HemY N-terminal" evidence="11">
    <location>
        <begin position="29"/>
        <end position="128"/>
    </location>
</feature>
<dbReference type="AlphaFoldDB" id="A0A5B2ZBU4"/>
<comment type="pathway">
    <text evidence="3">Porphyrin-containing compound metabolism; protoheme biosynthesis.</text>
</comment>
<evidence type="ECO:0000256" key="4">
    <source>
        <dbReference type="ARBA" id="ARBA00022475"/>
    </source>
</evidence>
<dbReference type="RefSeq" id="WP_149860808.1">
    <property type="nucleotide sequence ID" value="NZ_VUOD01000005.1"/>
</dbReference>
<sequence>MKLYRSLLLGLVLALLGALAWHWFSQDLGDVVVRFRGFTYSTTLAFALTAWLLLWFLLWALWWLVRLPIRAWRRHARAQARNRLVNGLEALHQGRWARAASLLERAAAERPERGLALLGARRAAAEAGDMEAAARHQAALLKHDPGAAALDQAERLLAQGRADEALAALASCPALPPRGLRLQAEALVAAGRADEALALLPALRREQALGHAALAEAELRYTAASLGQAPQSNTLMQRWRAVPPKLANEAEVVAAFARRAARLGLEEEGAEALAAALDTRWDEGLAALYGELPGGRGDGAKRLARAEAWLAQHPDSPGLLCGLARLYMEQGQWARAEDHLHRALAQGAGAEAWELLGHVFAHHNDPRAAIAYANALRAGRGETPLTLDGRSLREQIADQAVAELRNEHGLPLLPR</sequence>
<evidence type="ECO:0000259" key="11">
    <source>
        <dbReference type="Pfam" id="PF07219"/>
    </source>
</evidence>
<feature type="transmembrane region" description="Helical" evidence="10">
    <location>
        <begin position="44"/>
        <end position="65"/>
    </location>
</feature>
<keyword evidence="5" id="KW-0997">Cell inner membrane</keyword>
<name>A0A5B2ZBU4_9GAMM</name>
<dbReference type="UniPathway" id="UPA00252"/>
<organism evidence="12 13">
    <name type="scientific">Arenimonas fontis</name>
    <dbReference type="NCBI Taxonomy" id="2608255"/>
    <lineage>
        <taxon>Bacteria</taxon>
        <taxon>Pseudomonadati</taxon>
        <taxon>Pseudomonadota</taxon>
        <taxon>Gammaproteobacteria</taxon>
        <taxon>Lysobacterales</taxon>
        <taxon>Lysobacteraceae</taxon>
        <taxon>Arenimonas</taxon>
    </lineage>
</organism>
<accession>A0A5B2ZBU4</accession>
<dbReference type="GO" id="GO:0042168">
    <property type="term" value="P:heme metabolic process"/>
    <property type="evidence" value="ECO:0007669"/>
    <property type="project" value="InterPro"/>
</dbReference>
<keyword evidence="9" id="KW-0627">Porphyrin biosynthesis</keyword>
<dbReference type="GO" id="GO:0005886">
    <property type="term" value="C:plasma membrane"/>
    <property type="evidence" value="ECO:0007669"/>
    <property type="project" value="UniProtKB-SubCell"/>
</dbReference>
<evidence type="ECO:0000256" key="3">
    <source>
        <dbReference type="ARBA" id="ARBA00004744"/>
    </source>
</evidence>
<comment type="caution">
    <text evidence="12">The sequence shown here is derived from an EMBL/GenBank/DDBJ whole genome shotgun (WGS) entry which is preliminary data.</text>
</comment>
<dbReference type="InterPro" id="IPR005254">
    <property type="entry name" value="Heme_biosyn_assoc_TPR_pro"/>
</dbReference>
<evidence type="ECO:0000256" key="10">
    <source>
        <dbReference type="SAM" id="Phobius"/>
    </source>
</evidence>
<dbReference type="Pfam" id="PF14559">
    <property type="entry name" value="TPR_19"/>
    <property type="match status" value="1"/>
</dbReference>
<evidence type="ECO:0000256" key="6">
    <source>
        <dbReference type="ARBA" id="ARBA00022692"/>
    </source>
</evidence>
<dbReference type="Pfam" id="PF07219">
    <property type="entry name" value="HemY_N"/>
    <property type="match status" value="1"/>
</dbReference>
<dbReference type="GO" id="GO:0006779">
    <property type="term" value="P:porphyrin-containing compound biosynthetic process"/>
    <property type="evidence" value="ECO:0007669"/>
    <property type="project" value="UniProtKB-KW"/>
</dbReference>
<dbReference type="InterPro" id="IPR011990">
    <property type="entry name" value="TPR-like_helical_dom_sf"/>
</dbReference>
<dbReference type="NCBIfam" id="TIGR00540">
    <property type="entry name" value="TPR_hemY_coli"/>
    <property type="match status" value="1"/>
</dbReference>
<evidence type="ECO:0000256" key="7">
    <source>
        <dbReference type="ARBA" id="ARBA00022989"/>
    </source>
</evidence>